<feature type="non-terminal residue" evidence="1">
    <location>
        <position position="1"/>
    </location>
</feature>
<organism evidence="1">
    <name type="scientific">Lygus hesperus</name>
    <name type="common">Western plant bug</name>
    <dbReference type="NCBI Taxonomy" id="30085"/>
    <lineage>
        <taxon>Eukaryota</taxon>
        <taxon>Metazoa</taxon>
        <taxon>Ecdysozoa</taxon>
        <taxon>Arthropoda</taxon>
        <taxon>Hexapoda</taxon>
        <taxon>Insecta</taxon>
        <taxon>Pterygota</taxon>
        <taxon>Neoptera</taxon>
        <taxon>Paraneoptera</taxon>
        <taxon>Hemiptera</taxon>
        <taxon>Heteroptera</taxon>
        <taxon>Panheteroptera</taxon>
        <taxon>Cimicomorpha</taxon>
        <taxon>Miridae</taxon>
        <taxon>Mirini</taxon>
        <taxon>Lygus</taxon>
    </lineage>
</organism>
<evidence type="ECO:0000313" key="1">
    <source>
        <dbReference type="EMBL" id="JAG16258.1"/>
    </source>
</evidence>
<reference evidence="1" key="2">
    <citation type="submission" date="2014-07" db="EMBL/GenBank/DDBJ databases">
        <authorList>
            <person name="Hull J."/>
        </authorList>
    </citation>
    <scope>NUCLEOTIDE SEQUENCE</scope>
</reference>
<accession>A0A0A9XBR7</accession>
<protein>
    <submittedName>
        <fullName evidence="1">Aralkylamine dehydrogenase light chain</fullName>
    </submittedName>
</protein>
<dbReference type="EMBL" id="GBHO01027346">
    <property type="protein sequence ID" value="JAG16258.1"/>
    <property type="molecule type" value="Transcribed_RNA"/>
</dbReference>
<gene>
    <name evidence="1" type="primary">aauA</name>
    <name evidence="1" type="ORF">CM83_105863</name>
</gene>
<dbReference type="AlphaFoldDB" id="A0A0A9XBR7"/>
<feature type="non-terminal residue" evidence="1">
    <location>
        <position position="116"/>
    </location>
</feature>
<proteinExistence type="predicted"/>
<sequence length="116" mass="12866">RLQMLEDQILRLNDQSGSGTSQPGTNLHDQVDPELNLAIERSLQDSVKNETVDSFLKSLSGRTLDVDPPSVSSSDSWSKTVKDLRSQKEDGRFRVGDVHQLGVFLGSEMSYSLTRS</sequence>
<name>A0A0A9XBR7_LYGHE</name>
<reference evidence="1" key="1">
    <citation type="journal article" date="2014" name="PLoS ONE">
        <title>Transcriptome-Based Identification of ABC Transporters in the Western Tarnished Plant Bug Lygus hesperus.</title>
        <authorList>
            <person name="Hull J.J."/>
            <person name="Chaney K."/>
            <person name="Geib S.M."/>
            <person name="Fabrick J.A."/>
            <person name="Brent C.S."/>
            <person name="Walsh D."/>
            <person name="Lavine L.C."/>
        </authorList>
    </citation>
    <scope>NUCLEOTIDE SEQUENCE</scope>
</reference>